<evidence type="ECO:0000313" key="1">
    <source>
        <dbReference type="EMBL" id="JAP91492.1"/>
    </source>
</evidence>
<proteinExistence type="predicted"/>
<accession>A0A146K3N2</accession>
<dbReference type="InterPro" id="IPR026906">
    <property type="entry name" value="LRR_5"/>
</dbReference>
<sequence length="424" mass="48538">QNTLIVLESSINQETLKEFDKNEIFNIIAPFLTVIEENCFSLFTQLYYVFAPNLSIIKENSFNYCVNLRKIVAQITSIGQNGFCTCNNLQSIDLSQVKSFGDNAFRNCQNIFSVKNLKAKQLVNCFSECFNVKQIDLDDATEVEDFKYCKIQHARLPNCNKNVESVYITNDSHPNQQLGKQLTSSIPNLIMPQNPSLMQLDQYQSVDNKNINNVLFAQHYQLNQLNGIVGIVLFAARQIEKHSFFRFTKLQFAHCPMVETVGVDAFNCCATLKSFYSTVLSEIQARAFANCRSLRRISSEKVKILSKQTFTNCFGLIELKFDFLQSIPDMCFDNCLGLKQLIVKDSIENIHPNAFSQNVAIVCPSYQSSTNKKLVIQQKPSLFQEVFDIRFKERLKFAKLVSSLKQNCSLMRKFQKSEVFAVKK</sequence>
<dbReference type="InterPro" id="IPR032675">
    <property type="entry name" value="LRR_dom_sf"/>
</dbReference>
<feature type="non-terminal residue" evidence="1">
    <location>
        <position position="1"/>
    </location>
</feature>
<dbReference type="PANTHER" id="PTHR45661">
    <property type="entry name" value="SURFACE ANTIGEN"/>
    <property type="match status" value="1"/>
</dbReference>
<dbReference type="EMBL" id="GDID01005114">
    <property type="protein sequence ID" value="JAP91492.1"/>
    <property type="molecule type" value="Transcribed_RNA"/>
</dbReference>
<dbReference type="AlphaFoldDB" id="A0A146K3N2"/>
<dbReference type="InterPro" id="IPR053139">
    <property type="entry name" value="Surface_bspA-like"/>
</dbReference>
<dbReference type="Pfam" id="PF13306">
    <property type="entry name" value="LRR_5"/>
    <property type="match status" value="2"/>
</dbReference>
<gene>
    <name evidence="1" type="ORF">TPC1_16883</name>
</gene>
<dbReference type="SUPFAM" id="SSF52058">
    <property type="entry name" value="L domain-like"/>
    <property type="match status" value="2"/>
</dbReference>
<dbReference type="PANTHER" id="PTHR45661:SF3">
    <property type="entry name" value="IG-LIKE DOMAIN-CONTAINING PROTEIN"/>
    <property type="match status" value="1"/>
</dbReference>
<dbReference type="Gene3D" id="3.80.10.10">
    <property type="entry name" value="Ribonuclease Inhibitor"/>
    <property type="match status" value="2"/>
</dbReference>
<protein>
    <submittedName>
        <fullName evidence="1">Leucine rich repeats-containing protein</fullName>
    </submittedName>
</protein>
<reference evidence="1" key="1">
    <citation type="submission" date="2015-07" db="EMBL/GenBank/DDBJ databases">
        <title>Adaptation to a free-living lifestyle via gene acquisitions in the diplomonad Trepomonas sp. PC1.</title>
        <authorList>
            <person name="Xu F."/>
            <person name="Jerlstrom-Hultqvist J."/>
            <person name="Kolisko M."/>
            <person name="Simpson A.G.B."/>
            <person name="Roger A.J."/>
            <person name="Svard S.G."/>
            <person name="Andersson J.O."/>
        </authorList>
    </citation>
    <scope>NUCLEOTIDE SEQUENCE</scope>
    <source>
        <strain evidence="1">PC1</strain>
    </source>
</reference>
<organism evidence="1">
    <name type="scientific">Trepomonas sp. PC1</name>
    <dbReference type="NCBI Taxonomy" id="1076344"/>
    <lineage>
        <taxon>Eukaryota</taxon>
        <taxon>Metamonada</taxon>
        <taxon>Diplomonadida</taxon>
        <taxon>Hexamitidae</taxon>
        <taxon>Hexamitinae</taxon>
        <taxon>Trepomonas</taxon>
    </lineage>
</organism>
<name>A0A146K3N2_9EUKA</name>